<evidence type="ECO:0000313" key="2">
    <source>
        <dbReference type="EMBL" id="RIJ47084.1"/>
    </source>
</evidence>
<protein>
    <submittedName>
        <fullName evidence="2">N-acetyltransferase</fullName>
    </submittedName>
</protein>
<name>A0A399SWM9_9BACT</name>
<keyword evidence="2" id="KW-0808">Transferase</keyword>
<comment type="caution">
    <text evidence="2">The sequence shown here is derived from an EMBL/GenBank/DDBJ whole genome shotgun (WGS) entry which is preliminary data.</text>
</comment>
<sequence length="172" mass="19600">MLTYGKISLRPLEPEDIDLLYQWENNIEIWQVSNTKAPFSKHILAQYLAESAKDIYATRQLRLIIQDENMQAVGAVDLFDFEPYHLRAGVGILIHQTEDRGKGYAGDTLLALSVYALEVLGLKQLYANIAVDNAVSIHLFEKAGFQQSGIKKDWLKTRNGWKDEILFQKSLC</sequence>
<proteinExistence type="predicted"/>
<dbReference type="SUPFAM" id="SSF55729">
    <property type="entry name" value="Acyl-CoA N-acyltransferases (Nat)"/>
    <property type="match status" value="1"/>
</dbReference>
<dbReference type="PANTHER" id="PTHR43415:SF3">
    <property type="entry name" value="GNAT-FAMILY ACETYLTRANSFERASE"/>
    <property type="match status" value="1"/>
</dbReference>
<dbReference type="PROSITE" id="PS51186">
    <property type="entry name" value="GNAT"/>
    <property type="match status" value="1"/>
</dbReference>
<keyword evidence="3" id="KW-1185">Reference proteome</keyword>
<dbReference type="PANTHER" id="PTHR43415">
    <property type="entry name" value="SPERMIDINE N(1)-ACETYLTRANSFERASE"/>
    <property type="match status" value="1"/>
</dbReference>
<reference evidence="2 3" key="1">
    <citation type="submission" date="2018-08" db="EMBL/GenBank/DDBJ databases">
        <title>Pallidiluteibacterium maritimus gen. nov., sp. nov., isolated from coastal sediment.</title>
        <authorList>
            <person name="Zhou L.Y."/>
        </authorList>
    </citation>
    <scope>NUCLEOTIDE SEQUENCE [LARGE SCALE GENOMIC DNA]</scope>
    <source>
        <strain evidence="2 3">XSD2</strain>
    </source>
</reference>
<dbReference type="EMBL" id="QWGR01000010">
    <property type="protein sequence ID" value="RIJ47084.1"/>
    <property type="molecule type" value="Genomic_DNA"/>
</dbReference>
<dbReference type="GO" id="GO:0016747">
    <property type="term" value="F:acyltransferase activity, transferring groups other than amino-acyl groups"/>
    <property type="evidence" value="ECO:0007669"/>
    <property type="project" value="InterPro"/>
</dbReference>
<evidence type="ECO:0000313" key="3">
    <source>
        <dbReference type="Proteomes" id="UP000265926"/>
    </source>
</evidence>
<dbReference type="Pfam" id="PF13302">
    <property type="entry name" value="Acetyltransf_3"/>
    <property type="match status" value="1"/>
</dbReference>
<feature type="domain" description="N-acetyltransferase" evidence="1">
    <location>
        <begin position="7"/>
        <end position="172"/>
    </location>
</feature>
<evidence type="ECO:0000259" key="1">
    <source>
        <dbReference type="PROSITE" id="PS51186"/>
    </source>
</evidence>
<gene>
    <name evidence="2" type="ORF">D1614_16670</name>
</gene>
<accession>A0A399SWM9</accession>
<dbReference type="Proteomes" id="UP000265926">
    <property type="component" value="Unassembled WGS sequence"/>
</dbReference>
<dbReference type="AlphaFoldDB" id="A0A399SWM9"/>
<dbReference type="Gene3D" id="3.40.630.30">
    <property type="match status" value="1"/>
</dbReference>
<dbReference type="OrthoDB" id="893030at2"/>
<dbReference type="InterPro" id="IPR000182">
    <property type="entry name" value="GNAT_dom"/>
</dbReference>
<organism evidence="2 3">
    <name type="scientific">Maribellus luteus</name>
    <dbReference type="NCBI Taxonomy" id="2305463"/>
    <lineage>
        <taxon>Bacteria</taxon>
        <taxon>Pseudomonadati</taxon>
        <taxon>Bacteroidota</taxon>
        <taxon>Bacteroidia</taxon>
        <taxon>Marinilabiliales</taxon>
        <taxon>Prolixibacteraceae</taxon>
        <taxon>Maribellus</taxon>
    </lineage>
</organism>
<dbReference type="InterPro" id="IPR016181">
    <property type="entry name" value="Acyl_CoA_acyltransferase"/>
</dbReference>